<dbReference type="InterPro" id="IPR004860">
    <property type="entry name" value="LAGLIDADG_dom"/>
</dbReference>
<evidence type="ECO:0000313" key="2">
    <source>
        <dbReference type="EMBL" id="RFA94945.1"/>
    </source>
</evidence>
<reference evidence="2 3" key="1">
    <citation type="submission" date="2017-07" db="EMBL/GenBank/DDBJ databases">
        <title>Draft genome sequence of aerobic hyperthermophilic archaea, Pyrobaculum aerophilum YKB31 and YKB32.</title>
        <authorList>
            <person name="Mochizuki T."/>
            <person name="Berliner A.J."/>
            <person name="Yoshida-Takashima Y."/>
            <person name="Takaki Y."/>
            <person name="Nunoura T."/>
            <person name="Takai K."/>
        </authorList>
    </citation>
    <scope>NUCLEOTIDE SEQUENCE [LARGE SCALE GENOMIC DNA]</scope>
    <source>
        <strain evidence="2 3">YKB32</strain>
    </source>
</reference>
<dbReference type="InterPro" id="IPR027434">
    <property type="entry name" value="Homing_endonucl"/>
</dbReference>
<name>A0A371QX02_9CREN</name>
<dbReference type="EMBL" id="NMUF01000069">
    <property type="protein sequence ID" value="RFA94945.1"/>
    <property type="molecule type" value="Genomic_DNA"/>
</dbReference>
<proteinExistence type="predicted"/>
<sequence length="177" mass="20413">MRGAADRKYIAGVVMGDGMVYHRAKTGYEVKITDKNEAYIKYLADLISAVYGITPRVAKDPLRNAWRLRAFKKALYLQIKRDIEWAKGEPDSHVVGGLYDAEGYWNPKKRKLAFTNKEVFIIKLVSQFLSGQNISHSVYQRKKGQYSWYVIEVHKQQALRLMSILDLRHPKWGVAPP</sequence>
<dbReference type="AlphaFoldDB" id="A0A371QX02"/>
<feature type="domain" description="Homing endonuclease LAGLIDADG" evidence="1">
    <location>
        <begin position="95"/>
        <end position="161"/>
    </location>
</feature>
<dbReference type="Pfam" id="PF14528">
    <property type="entry name" value="LAGLIDADG_3"/>
    <property type="match status" value="1"/>
</dbReference>
<gene>
    <name evidence="2" type="ORF">CGL52_13695</name>
</gene>
<dbReference type="Proteomes" id="UP000256877">
    <property type="component" value="Unassembled WGS sequence"/>
</dbReference>
<dbReference type="GO" id="GO:0004519">
    <property type="term" value="F:endonuclease activity"/>
    <property type="evidence" value="ECO:0007669"/>
    <property type="project" value="InterPro"/>
</dbReference>
<accession>A0A371QX02</accession>
<dbReference type="SUPFAM" id="SSF55608">
    <property type="entry name" value="Homing endonucleases"/>
    <property type="match status" value="1"/>
</dbReference>
<comment type="caution">
    <text evidence="2">The sequence shown here is derived from an EMBL/GenBank/DDBJ whole genome shotgun (WGS) entry which is preliminary data.</text>
</comment>
<organism evidence="2 3">
    <name type="scientific">Pyrobaculum aerophilum</name>
    <dbReference type="NCBI Taxonomy" id="13773"/>
    <lineage>
        <taxon>Archaea</taxon>
        <taxon>Thermoproteota</taxon>
        <taxon>Thermoprotei</taxon>
        <taxon>Thermoproteales</taxon>
        <taxon>Thermoproteaceae</taxon>
        <taxon>Pyrobaculum</taxon>
    </lineage>
</organism>
<dbReference type="Gene3D" id="3.10.28.10">
    <property type="entry name" value="Homing endonucleases"/>
    <property type="match status" value="1"/>
</dbReference>
<evidence type="ECO:0000259" key="1">
    <source>
        <dbReference type="Pfam" id="PF14528"/>
    </source>
</evidence>
<protein>
    <recommendedName>
        <fullName evidence="1">Homing endonuclease LAGLIDADG domain-containing protein</fullName>
    </recommendedName>
</protein>
<evidence type="ECO:0000313" key="3">
    <source>
        <dbReference type="Proteomes" id="UP000256877"/>
    </source>
</evidence>